<dbReference type="Proteomes" id="UP000175691">
    <property type="component" value="Unassembled WGS sequence"/>
</dbReference>
<evidence type="ECO:0000256" key="1">
    <source>
        <dbReference type="SAM" id="Coils"/>
    </source>
</evidence>
<sequence length="193" mass="20734">MTARNKPNGPLTGWLEAGSELVAEQLAGVTKQVNAHIENQQRTIDELQARGAVLDAKIKQALSPATVLDNVEQMVKANPLWSLVPTFNNKGAKRAEQLDALSAKVDLLVEQVALLAAKEAKVKAEKLAAEKLKQAEAEAVSSASTETVVKPDDDKLATPEKPTRRPSTRKKTVATTPKVKTRSVSTAKPPTRS</sequence>
<protein>
    <submittedName>
        <fullName evidence="3">Uncharacterized protein</fullName>
    </submittedName>
</protein>
<comment type="caution">
    <text evidence="3">The sequence shown here is derived from an EMBL/GenBank/DDBJ whole genome shotgun (WGS) entry which is preliminary data.</text>
</comment>
<dbReference type="RefSeq" id="WP_070125401.1">
    <property type="nucleotide sequence ID" value="NZ_MDHN01000021.1"/>
</dbReference>
<evidence type="ECO:0000313" key="3">
    <source>
        <dbReference type="EMBL" id="OFC71007.1"/>
    </source>
</evidence>
<feature type="compositionally biased region" description="Low complexity" evidence="2">
    <location>
        <begin position="137"/>
        <end position="148"/>
    </location>
</feature>
<dbReference type="AlphaFoldDB" id="A0A1E7ZBX2"/>
<evidence type="ECO:0000313" key="4">
    <source>
        <dbReference type="Proteomes" id="UP000175691"/>
    </source>
</evidence>
<feature type="compositionally biased region" description="Polar residues" evidence="2">
    <location>
        <begin position="183"/>
        <end position="193"/>
    </location>
</feature>
<proteinExistence type="predicted"/>
<keyword evidence="1" id="KW-0175">Coiled coil</keyword>
<name>A0A1E7ZBX2_9ALTE</name>
<gene>
    <name evidence="3" type="ORF">BFC18_11270</name>
</gene>
<reference evidence="3 4" key="1">
    <citation type="submission" date="2016-08" db="EMBL/GenBank/DDBJ databases">
        <authorList>
            <person name="Seilhamer J.J."/>
        </authorList>
    </citation>
    <scope>NUCLEOTIDE SEQUENCE [LARGE SCALE GENOMIC DNA]</scope>
    <source>
        <strain evidence="3 4">KCTC 42603</strain>
    </source>
</reference>
<feature type="region of interest" description="Disordered" evidence="2">
    <location>
        <begin position="136"/>
        <end position="193"/>
    </location>
</feature>
<accession>A0A1E7ZBX2</accession>
<feature type="coiled-coil region" evidence="1">
    <location>
        <begin position="30"/>
        <end position="57"/>
    </location>
</feature>
<dbReference type="OrthoDB" id="6336174at2"/>
<dbReference type="EMBL" id="MDHN01000021">
    <property type="protein sequence ID" value="OFC71007.1"/>
    <property type="molecule type" value="Genomic_DNA"/>
</dbReference>
<feature type="compositionally biased region" description="Basic and acidic residues" evidence="2">
    <location>
        <begin position="149"/>
        <end position="163"/>
    </location>
</feature>
<organism evidence="3 4">
    <name type="scientific">Alteromonas confluentis</name>
    <dbReference type="NCBI Taxonomy" id="1656094"/>
    <lineage>
        <taxon>Bacteria</taxon>
        <taxon>Pseudomonadati</taxon>
        <taxon>Pseudomonadota</taxon>
        <taxon>Gammaproteobacteria</taxon>
        <taxon>Alteromonadales</taxon>
        <taxon>Alteromonadaceae</taxon>
        <taxon>Alteromonas/Salinimonas group</taxon>
        <taxon>Alteromonas</taxon>
    </lineage>
</organism>
<evidence type="ECO:0000256" key="2">
    <source>
        <dbReference type="SAM" id="MobiDB-lite"/>
    </source>
</evidence>
<keyword evidence="4" id="KW-1185">Reference proteome</keyword>